<evidence type="ECO:0000313" key="2">
    <source>
        <dbReference type="Proteomes" id="UP000183639"/>
    </source>
</evidence>
<dbReference type="GO" id="GO:0006355">
    <property type="term" value="P:regulation of DNA-templated transcription"/>
    <property type="evidence" value="ECO:0007669"/>
    <property type="project" value="InterPro"/>
</dbReference>
<dbReference type="InterPro" id="IPR008651">
    <property type="entry name" value="Uncharacterised_HicB"/>
</dbReference>
<dbReference type="Proteomes" id="UP000183639">
    <property type="component" value="Unassembled WGS sequence"/>
</dbReference>
<gene>
    <name evidence="1" type="ORF">SAMN04487861_11639</name>
</gene>
<dbReference type="InterPro" id="IPR010985">
    <property type="entry name" value="Ribbon_hlx_hlx"/>
</dbReference>
<dbReference type="AlphaFoldDB" id="A0A1I3FNS7"/>
<organism evidence="1 2">
    <name type="scientific">Selenomonas ruminantium</name>
    <dbReference type="NCBI Taxonomy" id="971"/>
    <lineage>
        <taxon>Bacteria</taxon>
        <taxon>Bacillati</taxon>
        <taxon>Bacillota</taxon>
        <taxon>Negativicutes</taxon>
        <taxon>Selenomonadales</taxon>
        <taxon>Selenomonadaceae</taxon>
        <taxon>Selenomonas</taxon>
    </lineage>
</organism>
<evidence type="ECO:0000313" key="1">
    <source>
        <dbReference type="EMBL" id="SFI12824.1"/>
    </source>
</evidence>
<dbReference type="SUPFAM" id="SSF47598">
    <property type="entry name" value="Ribbon-helix-helix"/>
    <property type="match status" value="1"/>
</dbReference>
<proteinExistence type="predicted"/>
<sequence>MFVVKKNSEMMNKTFRLPADLLERLTAVAKAQDVSVNNLVQQCCEYALGEMPKSDSGRSVDKLRK</sequence>
<dbReference type="Pfam" id="PF05534">
    <property type="entry name" value="HicB"/>
    <property type="match status" value="1"/>
</dbReference>
<dbReference type="OrthoDB" id="1666965at2"/>
<name>A0A1I3FNS7_SELRU</name>
<dbReference type="EMBL" id="FOQK01000016">
    <property type="protein sequence ID" value="SFI12824.1"/>
    <property type="molecule type" value="Genomic_DNA"/>
</dbReference>
<protein>
    <submittedName>
        <fullName evidence="1">CopG-like RHH_1 or ribbon-helix-helix domain-containing protein, RHH_5</fullName>
    </submittedName>
</protein>
<reference evidence="1 2" key="1">
    <citation type="submission" date="2016-10" db="EMBL/GenBank/DDBJ databases">
        <authorList>
            <person name="de Groot N.N."/>
        </authorList>
    </citation>
    <scope>NUCLEOTIDE SEQUENCE [LARGE SCALE GENOMIC DNA]</scope>
    <source>
        <strain evidence="1 2">Z108</strain>
    </source>
</reference>
<accession>A0A1I3FNS7</accession>